<evidence type="ECO:0000313" key="2">
    <source>
        <dbReference type="Proteomes" id="UP001596413"/>
    </source>
</evidence>
<name>A0ABW2G9X9_9ACTN</name>
<protein>
    <submittedName>
        <fullName evidence="1">Uncharacterized protein</fullName>
    </submittedName>
</protein>
<keyword evidence="2" id="KW-1185">Reference proteome</keyword>
<dbReference type="Proteomes" id="UP001596413">
    <property type="component" value="Unassembled WGS sequence"/>
</dbReference>
<comment type="caution">
    <text evidence="1">The sequence shown here is derived from an EMBL/GenBank/DDBJ whole genome shotgun (WGS) entry which is preliminary data.</text>
</comment>
<accession>A0ABW2G9X9</accession>
<evidence type="ECO:0000313" key="1">
    <source>
        <dbReference type="EMBL" id="MFC7217615.1"/>
    </source>
</evidence>
<reference evidence="2" key="1">
    <citation type="journal article" date="2019" name="Int. J. Syst. Evol. Microbiol.">
        <title>The Global Catalogue of Microorganisms (GCM) 10K type strain sequencing project: providing services to taxonomists for standard genome sequencing and annotation.</title>
        <authorList>
            <consortium name="The Broad Institute Genomics Platform"/>
            <consortium name="The Broad Institute Genome Sequencing Center for Infectious Disease"/>
            <person name="Wu L."/>
            <person name="Ma J."/>
        </authorList>
    </citation>
    <scope>NUCLEOTIDE SEQUENCE [LARGE SCALE GENOMIC DNA]</scope>
    <source>
        <strain evidence="2">CGMCC 1.13681</strain>
    </source>
</reference>
<proteinExistence type="predicted"/>
<gene>
    <name evidence="1" type="ORF">ACFQLX_05415</name>
</gene>
<organism evidence="1 2">
    <name type="scientific">Streptomyces polyrhachis</name>
    <dbReference type="NCBI Taxonomy" id="1282885"/>
    <lineage>
        <taxon>Bacteria</taxon>
        <taxon>Bacillati</taxon>
        <taxon>Actinomycetota</taxon>
        <taxon>Actinomycetes</taxon>
        <taxon>Kitasatosporales</taxon>
        <taxon>Streptomycetaceae</taxon>
        <taxon>Streptomyces</taxon>
    </lineage>
</organism>
<dbReference type="RefSeq" id="WP_386412540.1">
    <property type="nucleotide sequence ID" value="NZ_JBHSZO010000006.1"/>
</dbReference>
<sequence>MLDDISVLRVATAGYRAAATAAGLPWPDLATPPPVVDPPEQVHRIFAVERIPEQLTWLHSQGWQERRLLPNGGWLLPWPTDPDEALGQLSLSVGVPFPWRQQLPLFHFEFLIYTFVLGGEHEGQIWRYEISPDAWDAVRAAPSLAALFTEWTKGLEVGVVYLNDLDGCLAVGEPGRRAIDTLLEHTPGLDPLAFPVSMPEQPVLRQRQTECGVDMDRVGPAQGFESFEALGEEIEAVRATLDL</sequence>
<dbReference type="EMBL" id="JBHSZO010000006">
    <property type="protein sequence ID" value="MFC7217615.1"/>
    <property type="molecule type" value="Genomic_DNA"/>
</dbReference>